<dbReference type="PANTHER" id="PTHR11200:SF286">
    <property type="entry name" value="5-PHOSPHATASE, PUTATIVE (AFU_ORTHOLOGUE AFUA_5G07600)-RELATED"/>
    <property type="match status" value="1"/>
</dbReference>
<evidence type="ECO:0000259" key="2">
    <source>
        <dbReference type="SMART" id="SM00128"/>
    </source>
</evidence>
<dbReference type="Gene3D" id="3.60.10.10">
    <property type="entry name" value="Endonuclease/exonuclease/phosphatase"/>
    <property type="match status" value="1"/>
</dbReference>
<dbReference type="InterPro" id="IPR000300">
    <property type="entry name" value="IPPc"/>
</dbReference>
<keyword evidence="1" id="KW-0812">Transmembrane</keyword>
<sequence length="459" mass="50533">MHTPHVGNPHPPPNVIRTLAMEEPTISTAKDDGLLVQIASYNTNLQGVLGLPQDLVDWLQPTLQVSKFLAGGARAPDIVAVGFQELLPLHLGLAGWSEAVLNNRNELILSQIEELAPKKESYSLVAKIANVGIALLVYARDDGLARRVADVQTTWTGSGPAFMGNKGAVGVRFRVAGEGEDDGEVFTFVNCHLTAHTPNRQARIKDYKHIVSTLLFNPTSVDPKESPLKTLYDTSHLFVFGDMNFRVELPSTHSLYDVAKTPLFSDAISAEATRKELVEHDQLTQEMRKGNVFVGLHEGDFWRFKCSYKYKIGTVDQYSTKRTPSWTDRILYATYTDTPEKSSVKNLAYTSIPSYTTSDHKPIVAVLLLPPSARNAAPSQVIPTITLPASYKPSADPQANLKRYIGKTLDRFVGIIWWIFTILGAGSGIFGLVNFLVGLGAFTWWKGRPVDGYAPTPNV</sequence>
<evidence type="ECO:0000256" key="1">
    <source>
        <dbReference type="SAM" id="Phobius"/>
    </source>
</evidence>
<evidence type="ECO:0000313" key="3">
    <source>
        <dbReference type="EMBL" id="KAF5315517.1"/>
    </source>
</evidence>
<feature type="transmembrane region" description="Helical" evidence="1">
    <location>
        <begin position="412"/>
        <end position="445"/>
    </location>
</feature>
<dbReference type="Pfam" id="PF22669">
    <property type="entry name" value="Exo_endo_phos2"/>
    <property type="match status" value="1"/>
</dbReference>
<dbReference type="AlphaFoldDB" id="A0A8H5B4D1"/>
<proteinExistence type="predicted"/>
<dbReference type="InterPro" id="IPR036691">
    <property type="entry name" value="Endo/exonu/phosph_ase_sf"/>
</dbReference>
<dbReference type="EMBL" id="JAACJK010000220">
    <property type="protein sequence ID" value="KAF5315517.1"/>
    <property type="molecule type" value="Genomic_DNA"/>
</dbReference>
<reference evidence="3 4" key="1">
    <citation type="journal article" date="2020" name="ISME J.">
        <title>Uncovering the hidden diversity of litter-decomposition mechanisms in mushroom-forming fungi.</title>
        <authorList>
            <person name="Floudas D."/>
            <person name="Bentzer J."/>
            <person name="Ahren D."/>
            <person name="Johansson T."/>
            <person name="Persson P."/>
            <person name="Tunlid A."/>
        </authorList>
    </citation>
    <scope>NUCLEOTIDE SEQUENCE [LARGE SCALE GENOMIC DNA]</scope>
    <source>
        <strain evidence="3 4">CBS 175.51</strain>
    </source>
</reference>
<dbReference type="SUPFAM" id="SSF56219">
    <property type="entry name" value="DNase I-like"/>
    <property type="match status" value="1"/>
</dbReference>
<evidence type="ECO:0000313" key="4">
    <source>
        <dbReference type="Proteomes" id="UP000541558"/>
    </source>
</evidence>
<dbReference type="GO" id="GO:0046856">
    <property type="term" value="P:phosphatidylinositol dephosphorylation"/>
    <property type="evidence" value="ECO:0007669"/>
    <property type="project" value="InterPro"/>
</dbReference>
<keyword evidence="4" id="KW-1185">Reference proteome</keyword>
<dbReference type="OrthoDB" id="62798at2759"/>
<dbReference type="GO" id="GO:0004439">
    <property type="term" value="F:phosphatidylinositol-4,5-bisphosphate 5-phosphatase activity"/>
    <property type="evidence" value="ECO:0007669"/>
    <property type="project" value="TreeGrafter"/>
</dbReference>
<gene>
    <name evidence="3" type="ORF">D9611_004838</name>
</gene>
<keyword evidence="1" id="KW-0472">Membrane</keyword>
<dbReference type="InterPro" id="IPR046985">
    <property type="entry name" value="IP5"/>
</dbReference>
<protein>
    <recommendedName>
        <fullName evidence="2">Inositol polyphosphate-related phosphatase domain-containing protein</fullName>
    </recommendedName>
</protein>
<dbReference type="Proteomes" id="UP000541558">
    <property type="component" value="Unassembled WGS sequence"/>
</dbReference>
<name>A0A8H5B4D1_9AGAR</name>
<dbReference type="PANTHER" id="PTHR11200">
    <property type="entry name" value="INOSITOL 5-PHOSPHATASE"/>
    <property type="match status" value="1"/>
</dbReference>
<comment type="caution">
    <text evidence="3">The sequence shown here is derived from an EMBL/GenBank/DDBJ whole genome shotgun (WGS) entry which is preliminary data.</text>
</comment>
<feature type="domain" description="Inositol polyphosphate-related phosphatase" evidence="2">
    <location>
        <begin position="32"/>
        <end position="375"/>
    </location>
</feature>
<keyword evidence="1" id="KW-1133">Transmembrane helix</keyword>
<dbReference type="SMART" id="SM00128">
    <property type="entry name" value="IPPc"/>
    <property type="match status" value="1"/>
</dbReference>
<accession>A0A8H5B4D1</accession>
<organism evidence="3 4">
    <name type="scientific">Ephemerocybe angulata</name>
    <dbReference type="NCBI Taxonomy" id="980116"/>
    <lineage>
        <taxon>Eukaryota</taxon>
        <taxon>Fungi</taxon>
        <taxon>Dikarya</taxon>
        <taxon>Basidiomycota</taxon>
        <taxon>Agaricomycotina</taxon>
        <taxon>Agaricomycetes</taxon>
        <taxon>Agaricomycetidae</taxon>
        <taxon>Agaricales</taxon>
        <taxon>Agaricineae</taxon>
        <taxon>Psathyrellaceae</taxon>
        <taxon>Ephemerocybe</taxon>
    </lineage>
</organism>